<keyword evidence="2" id="KW-1185">Reference proteome</keyword>
<sequence>MKTHQAAAATGLPATATALIGKLGSPILNLQNTARALDIVARATIHERGGFMVDKIKKRCPEFAGYTVIVMTEDEAEAASFLTTELIERAHDVAKLFETAADGEAQT</sequence>
<evidence type="ECO:0000313" key="2">
    <source>
        <dbReference type="Proteomes" id="UP001254257"/>
    </source>
</evidence>
<evidence type="ECO:0000313" key="1">
    <source>
        <dbReference type="EMBL" id="MDU0339559.1"/>
    </source>
</evidence>
<name>A0ABU3S446_9HYPH</name>
<comment type="caution">
    <text evidence="1">The sequence shown here is derived from an EMBL/GenBank/DDBJ whole genome shotgun (WGS) entry which is preliminary data.</text>
</comment>
<gene>
    <name evidence="1" type="ORF">RKE40_06695</name>
</gene>
<reference evidence="1 2" key="1">
    <citation type="submission" date="2023-09" db="EMBL/GenBank/DDBJ databases">
        <title>Whole genome shotgun sequencing (WGS) of Bosea sp. ZW T0_25, isolated from stored onions (Allium cepa).</title>
        <authorList>
            <person name="Stoll D.A."/>
            <person name="Huch M."/>
        </authorList>
    </citation>
    <scope>NUCLEOTIDE SEQUENCE [LARGE SCALE GENOMIC DNA]</scope>
    <source>
        <strain evidence="1 2">ZW T0_25</strain>
    </source>
</reference>
<dbReference type="Proteomes" id="UP001254257">
    <property type="component" value="Unassembled WGS sequence"/>
</dbReference>
<protein>
    <submittedName>
        <fullName evidence="1">Uncharacterized protein</fullName>
    </submittedName>
</protein>
<accession>A0ABU3S446</accession>
<dbReference type="EMBL" id="JAWDID010000007">
    <property type="protein sequence ID" value="MDU0339559.1"/>
    <property type="molecule type" value="Genomic_DNA"/>
</dbReference>
<organism evidence="1 2">
    <name type="scientific">Bosea rubneri</name>
    <dbReference type="NCBI Taxonomy" id="3075434"/>
    <lineage>
        <taxon>Bacteria</taxon>
        <taxon>Pseudomonadati</taxon>
        <taxon>Pseudomonadota</taxon>
        <taxon>Alphaproteobacteria</taxon>
        <taxon>Hyphomicrobiales</taxon>
        <taxon>Boseaceae</taxon>
        <taxon>Bosea</taxon>
    </lineage>
</organism>
<dbReference type="RefSeq" id="WP_316017462.1">
    <property type="nucleotide sequence ID" value="NZ_JAWDID010000007.1"/>
</dbReference>
<proteinExistence type="predicted"/>